<dbReference type="Proteomes" id="UP000077881">
    <property type="component" value="Unassembled WGS sequence"/>
</dbReference>
<dbReference type="RefSeq" id="WP_064467678.1">
    <property type="nucleotide sequence ID" value="NZ_LDJR01000021.1"/>
</dbReference>
<accession>A0A178A4B2</accession>
<gene>
    <name evidence="1" type="ORF">ABB05_03690</name>
</gene>
<dbReference type="EMBL" id="LDJR01000021">
    <property type="protein sequence ID" value="OAK74679.1"/>
    <property type="molecule type" value="Genomic_DNA"/>
</dbReference>
<proteinExistence type="predicted"/>
<dbReference type="AlphaFoldDB" id="A0A178A4B2"/>
<dbReference type="STRING" id="217031.ABB05_03690"/>
<organism evidence="1 2">
    <name type="scientific">Lederbergia galactosidilytica</name>
    <dbReference type="NCBI Taxonomy" id="217031"/>
    <lineage>
        <taxon>Bacteria</taxon>
        <taxon>Bacillati</taxon>
        <taxon>Bacillota</taxon>
        <taxon>Bacilli</taxon>
        <taxon>Bacillales</taxon>
        <taxon>Bacillaceae</taxon>
        <taxon>Lederbergia</taxon>
    </lineage>
</organism>
<sequence length="86" mass="10230">MQRKFFSILFMLLLILMVLTGCTMLQNDFVSPEVEKNEIPPIAKENEKEDRPDPRPFQFEANDEFEKIYGWIDDQTIIYGFMFMAN</sequence>
<comment type="caution">
    <text evidence="1">The sequence shown here is derived from an EMBL/GenBank/DDBJ whole genome shotgun (WGS) entry which is preliminary data.</text>
</comment>
<dbReference type="PATRIC" id="fig|217031.6.peg.801"/>
<keyword evidence="2" id="KW-1185">Reference proteome</keyword>
<reference evidence="1 2" key="1">
    <citation type="submission" date="2015-05" db="EMBL/GenBank/DDBJ databases">
        <title>Comparison of genome.</title>
        <authorList>
            <person name="Zheng Z."/>
            <person name="Sun M."/>
        </authorList>
    </citation>
    <scope>NUCLEOTIDE SEQUENCE [LARGE SCALE GENOMIC DNA]</scope>
    <source>
        <strain evidence="1 2">G25-74</strain>
    </source>
</reference>
<dbReference type="PROSITE" id="PS51257">
    <property type="entry name" value="PROKAR_LIPOPROTEIN"/>
    <property type="match status" value="1"/>
</dbReference>
<protein>
    <submittedName>
        <fullName evidence="1">Uncharacterized protein</fullName>
    </submittedName>
</protein>
<name>A0A178A4B2_9BACI</name>
<evidence type="ECO:0000313" key="1">
    <source>
        <dbReference type="EMBL" id="OAK74679.1"/>
    </source>
</evidence>
<evidence type="ECO:0000313" key="2">
    <source>
        <dbReference type="Proteomes" id="UP000077881"/>
    </source>
</evidence>